<proteinExistence type="predicted"/>
<evidence type="ECO:0008006" key="4">
    <source>
        <dbReference type="Google" id="ProtNLM"/>
    </source>
</evidence>
<comment type="caution">
    <text evidence="3">The sequence shown here is derived from an EMBL/GenBank/DDBJ whole genome shotgun (WGS) entry which is preliminary data.</text>
</comment>
<dbReference type="SUPFAM" id="SSF56801">
    <property type="entry name" value="Acetyl-CoA synthetase-like"/>
    <property type="match status" value="1"/>
</dbReference>
<dbReference type="PANTHER" id="PTHR43767:SF1">
    <property type="entry name" value="NONRIBOSOMAL PEPTIDE SYNTHASE PES1 (EUROFUNG)-RELATED"/>
    <property type="match status" value="1"/>
</dbReference>
<dbReference type="SUPFAM" id="SSF53474">
    <property type="entry name" value="alpha/beta-Hydrolases"/>
    <property type="match status" value="1"/>
</dbReference>
<dbReference type="PANTHER" id="PTHR43767">
    <property type="entry name" value="LONG-CHAIN-FATTY-ACID--COA LIGASE"/>
    <property type="match status" value="1"/>
</dbReference>
<dbReference type="PRINTS" id="PR00111">
    <property type="entry name" value="ABHYDROLASE"/>
</dbReference>
<evidence type="ECO:0000259" key="1">
    <source>
        <dbReference type="Pfam" id="PF00501"/>
    </source>
</evidence>
<dbReference type="AlphaFoldDB" id="A0A094QDG9"/>
<dbReference type="InterPro" id="IPR029058">
    <property type="entry name" value="AB_hydrolase_fold"/>
</dbReference>
<dbReference type="InterPro" id="IPR042099">
    <property type="entry name" value="ANL_N_sf"/>
</dbReference>
<evidence type="ECO:0000313" key="3">
    <source>
        <dbReference type="EMBL" id="KGA21432.1"/>
    </source>
</evidence>
<dbReference type="InterPro" id="IPR000073">
    <property type="entry name" value="AB_hydrolase_1"/>
</dbReference>
<evidence type="ECO:0000259" key="2">
    <source>
        <dbReference type="Pfam" id="PF00561"/>
    </source>
</evidence>
<gene>
    <name evidence="3" type="ORF">GM51_2395</name>
</gene>
<dbReference type="Pfam" id="PF00561">
    <property type="entry name" value="Abhydrolase_1"/>
    <property type="match status" value="1"/>
</dbReference>
<accession>A0A094QDG9</accession>
<dbReference type="Gene3D" id="3.40.50.1820">
    <property type="entry name" value="alpha/beta hydrolase"/>
    <property type="match status" value="1"/>
</dbReference>
<name>A0A094QDG9_9ZZZZ</name>
<organism evidence="3">
    <name type="scientific">freshwater metagenome</name>
    <dbReference type="NCBI Taxonomy" id="449393"/>
    <lineage>
        <taxon>unclassified sequences</taxon>
        <taxon>metagenomes</taxon>
        <taxon>ecological metagenomes</taxon>
    </lineage>
</organism>
<protein>
    <recommendedName>
        <fullName evidence="4">Alpha/beta fold hydrolase</fullName>
    </recommendedName>
</protein>
<dbReference type="Pfam" id="PF00501">
    <property type="entry name" value="AMP-binding"/>
    <property type="match status" value="1"/>
</dbReference>
<feature type="domain" description="AMP-dependent synthetase/ligase" evidence="1">
    <location>
        <begin position="312"/>
        <end position="663"/>
    </location>
</feature>
<dbReference type="InterPro" id="IPR000873">
    <property type="entry name" value="AMP-dep_synth/lig_dom"/>
</dbReference>
<dbReference type="EMBL" id="JNSL01000007">
    <property type="protein sequence ID" value="KGA21432.1"/>
    <property type="molecule type" value="Genomic_DNA"/>
</dbReference>
<reference evidence="3" key="1">
    <citation type="submission" date="2014-06" db="EMBL/GenBank/DDBJ databases">
        <title>Key roles for freshwater Actinobacteria revealed by deep metagenomic sequencing.</title>
        <authorList>
            <person name="Ghai R."/>
            <person name="Mizuno C.M."/>
            <person name="Picazo A."/>
            <person name="Camacho A."/>
            <person name="Rodriguez-Valera F."/>
        </authorList>
    </citation>
    <scope>NUCLEOTIDE SEQUENCE</scope>
</reference>
<feature type="domain" description="AB hydrolase-1" evidence="2">
    <location>
        <begin position="43"/>
        <end position="275"/>
    </location>
</feature>
<sequence length="805" mass="86790">MVTEASQLPEIESSWVRTYNVDRNGIAESFSVLEAGPLEPRGTIVCVHGNPTWSFMWRNFVRELSTQWRVIAIDQLGMGFSSRSGKTRTLATRIEDLDALLAEAKVNGPVILMAHDWGGPVAIGWATQHEERVEKLVLFNTGTQIPTSGIPGLIQVSNTPVLRNAICTWTKAFITGAVVTTGGITRSIRKAYSAPYKSSRRRRAIAQFVADIPTSENHVTAPVLRELAARARTLVVPTLLMWGVRDFVFHTGVLADVQRTFPHAQTITLDTGHLSPEHIDAPRLVREWLMATGEPTTGGQPRSSADLNVAVRRRAKATPDAVAVFDAKEKITTTWRELEALILHCRGHLVDSGVGVGDRVAIFAPFTARTIAFVYACWAEGVVPVVADPGLGIANMRRALRESRPAFVVTIRSTRIAARVLHLAHRAKRLDLTAMTQPGQHTISEWNSIADSETAAVLYTSGATGPAKGVVYTHGQLRSLAAAIQQQFSITDDDGIAAAYIPFALYGPAWGVAVGLPKINVIAPGKLSTENLREALDGVNGTILFAAPAPLRNVIKDGARFSNVRCVMSAGAPVSDVLLRDVARSFPDAELFSPYGMTEMLIITDGMRESSTSSRGVPVGRPLPGVDVVVFPFGCVATDDLEPVATGATGEIFVTGPWLSVGYDQHWARNRDARVQYAGHEWHRTGDVGHVQDGLFVEGRIAHVLDIAGTQVTPVPIEQSVEEIFPGVTAAAVGVTTDGQDALVVVLCDGSTTGMADVAVQNAVRGVAPQVTSVLYKKTLPVDRRHNSKIDRTALSAWATTQLSK</sequence>
<dbReference type="Gene3D" id="3.40.50.12780">
    <property type="entry name" value="N-terminal domain of ligase-like"/>
    <property type="match status" value="1"/>
</dbReference>
<dbReference type="InterPro" id="IPR050237">
    <property type="entry name" value="ATP-dep_AMP-bd_enzyme"/>
</dbReference>